<proteinExistence type="predicted"/>
<name>A0A8T0V9G4_PANVG</name>
<comment type="caution">
    <text evidence="1">The sequence shown here is derived from an EMBL/GenBank/DDBJ whole genome shotgun (WGS) entry which is preliminary data.</text>
</comment>
<organism evidence="1 2">
    <name type="scientific">Panicum virgatum</name>
    <name type="common">Blackwell switchgrass</name>
    <dbReference type="NCBI Taxonomy" id="38727"/>
    <lineage>
        <taxon>Eukaryota</taxon>
        <taxon>Viridiplantae</taxon>
        <taxon>Streptophyta</taxon>
        <taxon>Embryophyta</taxon>
        <taxon>Tracheophyta</taxon>
        <taxon>Spermatophyta</taxon>
        <taxon>Magnoliopsida</taxon>
        <taxon>Liliopsida</taxon>
        <taxon>Poales</taxon>
        <taxon>Poaceae</taxon>
        <taxon>PACMAD clade</taxon>
        <taxon>Panicoideae</taxon>
        <taxon>Panicodae</taxon>
        <taxon>Paniceae</taxon>
        <taxon>Panicinae</taxon>
        <taxon>Panicum</taxon>
        <taxon>Panicum sect. Hiantes</taxon>
    </lineage>
</organism>
<dbReference type="AlphaFoldDB" id="A0A8T0V9G4"/>
<reference evidence="1" key="1">
    <citation type="submission" date="2020-05" db="EMBL/GenBank/DDBJ databases">
        <title>WGS assembly of Panicum virgatum.</title>
        <authorList>
            <person name="Lovell J.T."/>
            <person name="Jenkins J."/>
            <person name="Shu S."/>
            <person name="Juenger T.E."/>
            <person name="Schmutz J."/>
        </authorList>
    </citation>
    <scope>NUCLEOTIDE SEQUENCE</scope>
    <source>
        <strain evidence="1">AP13</strain>
    </source>
</reference>
<dbReference type="EMBL" id="CM029041">
    <property type="protein sequence ID" value="KAG2629503.1"/>
    <property type="molecule type" value="Genomic_DNA"/>
</dbReference>
<protein>
    <submittedName>
        <fullName evidence="1">Uncharacterized protein</fullName>
    </submittedName>
</protein>
<gene>
    <name evidence="1" type="ORF">PVAP13_3KG457001</name>
</gene>
<evidence type="ECO:0000313" key="2">
    <source>
        <dbReference type="Proteomes" id="UP000823388"/>
    </source>
</evidence>
<sequence>MLHPLIRINFTATRKKPWKKWFQLKALHFGKQDQSKTIPMLRALS</sequence>
<evidence type="ECO:0000313" key="1">
    <source>
        <dbReference type="EMBL" id="KAG2629503.1"/>
    </source>
</evidence>
<accession>A0A8T0V9G4</accession>
<keyword evidence="2" id="KW-1185">Reference proteome</keyword>
<dbReference type="Proteomes" id="UP000823388">
    <property type="component" value="Chromosome 3K"/>
</dbReference>